<keyword evidence="2" id="KW-0238">DNA-binding</keyword>
<keyword evidence="1" id="KW-0805">Transcription regulation</keyword>
<dbReference type="SUPFAM" id="SSF46689">
    <property type="entry name" value="Homeodomain-like"/>
    <property type="match status" value="1"/>
</dbReference>
<feature type="transmembrane region" description="Helical" evidence="5">
    <location>
        <begin position="280"/>
        <end position="302"/>
    </location>
</feature>
<evidence type="ECO:0000259" key="6">
    <source>
        <dbReference type="PROSITE" id="PS01124"/>
    </source>
</evidence>
<evidence type="ECO:0000256" key="2">
    <source>
        <dbReference type="ARBA" id="ARBA00023125"/>
    </source>
</evidence>
<keyword evidence="5" id="KW-1133">Transmembrane helix</keyword>
<dbReference type="Proteomes" id="UP001596047">
    <property type="component" value="Unassembled WGS sequence"/>
</dbReference>
<dbReference type="Pfam" id="PF12833">
    <property type="entry name" value="HTH_18"/>
    <property type="match status" value="1"/>
</dbReference>
<feature type="transmembrane region" description="Helical" evidence="5">
    <location>
        <begin position="15"/>
        <end position="34"/>
    </location>
</feature>
<evidence type="ECO:0000256" key="5">
    <source>
        <dbReference type="SAM" id="Phobius"/>
    </source>
</evidence>
<feature type="coiled-coil region" evidence="4">
    <location>
        <begin position="335"/>
        <end position="362"/>
    </location>
</feature>
<dbReference type="Gene3D" id="1.10.10.60">
    <property type="entry name" value="Homeodomain-like"/>
    <property type="match status" value="2"/>
</dbReference>
<keyword evidence="4" id="KW-0175">Coiled coil</keyword>
<reference evidence="8" key="1">
    <citation type="journal article" date="2019" name="Int. J. Syst. Evol. Microbiol.">
        <title>The Global Catalogue of Microorganisms (GCM) 10K type strain sequencing project: providing services to taxonomists for standard genome sequencing and annotation.</title>
        <authorList>
            <consortium name="The Broad Institute Genomics Platform"/>
            <consortium name="The Broad Institute Genome Sequencing Center for Infectious Disease"/>
            <person name="Wu L."/>
            <person name="Ma J."/>
        </authorList>
    </citation>
    <scope>NUCLEOTIDE SEQUENCE [LARGE SCALE GENOMIC DNA]</scope>
    <source>
        <strain evidence="8">CGMCC 1.3240</strain>
    </source>
</reference>
<proteinExistence type="predicted"/>
<gene>
    <name evidence="7" type="ORF">ACFPYJ_05735</name>
</gene>
<keyword evidence="5" id="KW-0472">Membrane</keyword>
<keyword evidence="8" id="KW-1185">Reference proteome</keyword>
<keyword evidence="5" id="KW-0812">Transmembrane</keyword>
<dbReference type="RefSeq" id="WP_379187097.1">
    <property type="nucleotide sequence ID" value="NZ_JBHSOW010000018.1"/>
</dbReference>
<name>A0ABW0VUG7_9BACL</name>
<feature type="domain" description="HTH araC/xylS-type" evidence="6">
    <location>
        <begin position="645"/>
        <end position="744"/>
    </location>
</feature>
<comment type="caution">
    <text evidence="7">The sequence shown here is derived from an EMBL/GenBank/DDBJ whole genome shotgun (WGS) entry which is preliminary data.</text>
</comment>
<dbReference type="PROSITE" id="PS01124">
    <property type="entry name" value="HTH_ARAC_FAMILY_2"/>
    <property type="match status" value="1"/>
</dbReference>
<dbReference type="PANTHER" id="PTHR43280">
    <property type="entry name" value="ARAC-FAMILY TRANSCRIPTIONAL REGULATOR"/>
    <property type="match status" value="1"/>
</dbReference>
<dbReference type="InterPro" id="IPR018060">
    <property type="entry name" value="HTH_AraC"/>
</dbReference>
<dbReference type="PROSITE" id="PS00041">
    <property type="entry name" value="HTH_ARAC_FAMILY_1"/>
    <property type="match status" value="1"/>
</dbReference>
<protein>
    <submittedName>
        <fullName evidence="7">Helix-turn-helix domain-containing protein</fullName>
    </submittedName>
</protein>
<accession>A0ABW0VUG7</accession>
<evidence type="ECO:0000256" key="1">
    <source>
        <dbReference type="ARBA" id="ARBA00023015"/>
    </source>
</evidence>
<dbReference type="InterPro" id="IPR018062">
    <property type="entry name" value="HTH_AraC-typ_CS"/>
</dbReference>
<evidence type="ECO:0000256" key="4">
    <source>
        <dbReference type="SAM" id="Coils"/>
    </source>
</evidence>
<organism evidence="7 8">
    <name type="scientific">Paenibacillus solisilvae</name>
    <dbReference type="NCBI Taxonomy" id="2486751"/>
    <lineage>
        <taxon>Bacteria</taxon>
        <taxon>Bacillati</taxon>
        <taxon>Bacillota</taxon>
        <taxon>Bacilli</taxon>
        <taxon>Bacillales</taxon>
        <taxon>Paenibacillaceae</taxon>
        <taxon>Paenibacillus</taxon>
    </lineage>
</organism>
<sequence>MLKWRLASGTFQKTFLSYFGILMIPILVFSTVNMHRNVKEEQDRLYEKHMTDAQRTSDLMDNKLNELQNAGKVLSQESWVRKRMESSNVFDQDFDVLNMLDIKKDLQNLIGSLDIVSFGAVIYPEKHLVLTPWGSYAENDFFSDVAVFDDAVQRNLLDDVSLYRFFDIGMPISVRAWGTVKKVIPVLQSLEVVGHPRATLVLFIDNAYLSEFLNRFGGIDSIDFTISVNDAIVYKQVRSSLSDPSREERTQGELKINSQASDWQYTISYYDDSLIGVKNLVGSLLAILISIVVGTLAAYGLAKISYRPLAALLNKLSIALRDDPDAEPARSGCEYNRIENSFEQLIHENQSLQRAVSDYELAARSNLLLRLLKGYFTADQQMVDFRKFGVGYTNDMYYCTMLLRFDSFHDCTDIARIQQIELITIIVAEQVFKRCSLDYELFEVTDADKAIIVSLAQPFADHEVMGRIASDIAAGIERACQVQPDIWHGAVEQGLIGISKSYYAANESLQMAVFMRGHVQERQEEAVHPEVHYYYPTDWEVQLINNLKVGNLDTSIHILSEIRAENERRNLPAASIIRLVSLLLETMLRVLTELNIDAGIYAKQFGSRVDTENIGPMWGYVFEVGTVICERIQYSNTPSAMEIGGKLLHYVKMNYTETDVSLKTLAAIFEMSVSGVSKTFKEVAGVNFYDYLCRLRMERAKELLREQPCEIDKVASRVGYENVYSFKRAFVRYEGIKPNEYTQKSDKHYA</sequence>
<evidence type="ECO:0000313" key="7">
    <source>
        <dbReference type="EMBL" id="MFC5648632.1"/>
    </source>
</evidence>
<evidence type="ECO:0000256" key="3">
    <source>
        <dbReference type="ARBA" id="ARBA00023163"/>
    </source>
</evidence>
<dbReference type="InterPro" id="IPR009057">
    <property type="entry name" value="Homeodomain-like_sf"/>
</dbReference>
<dbReference type="PANTHER" id="PTHR43280:SF28">
    <property type="entry name" value="HTH-TYPE TRANSCRIPTIONAL ACTIVATOR RHAS"/>
    <property type="match status" value="1"/>
</dbReference>
<keyword evidence="3" id="KW-0804">Transcription</keyword>
<dbReference type="SMART" id="SM00342">
    <property type="entry name" value="HTH_ARAC"/>
    <property type="match status" value="1"/>
</dbReference>
<dbReference type="EMBL" id="JBHSOW010000018">
    <property type="protein sequence ID" value="MFC5648632.1"/>
    <property type="molecule type" value="Genomic_DNA"/>
</dbReference>
<evidence type="ECO:0000313" key="8">
    <source>
        <dbReference type="Proteomes" id="UP001596047"/>
    </source>
</evidence>